<dbReference type="Proteomes" id="UP001595075">
    <property type="component" value="Unassembled WGS sequence"/>
</dbReference>
<comment type="caution">
    <text evidence="2">The sequence shown here is derived from an EMBL/GenBank/DDBJ whole genome shotgun (WGS) entry which is preliminary data.</text>
</comment>
<feature type="transmembrane region" description="Helical" evidence="1">
    <location>
        <begin position="707"/>
        <end position="726"/>
    </location>
</feature>
<name>A0ABR4CPT8_9HELO</name>
<accession>A0ABR4CPT8</accession>
<organism evidence="2 3">
    <name type="scientific">Oculimacula yallundae</name>
    <dbReference type="NCBI Taxonomy" id="86028"/>
    <lineage>
        <taxon>Eukaryota</taxon>
        <taxon>Fungi</taxon>
        <taxon>Dikarya</taxon>
        <taxon>Ascomycota</taxon>
        <taxon>Pezizomycotina</taxon>
        <taxon>Leotiomycetes</taxon>
        <taxon>Helotiales</taxon>
        <taxon>Ploettnerulaceae</taxon>
        <taxon>Oculimacula</taxon>
    </lineage>
</organism>
<keyword evidence="1" id="KW-0472">Membrane</keyword>
<feature type="transmembrane region" description="Helical" evidence="1">
    <location>
        <begin position="663"/>
        <end position="686"/>
    </location>
</feature>
<proteinExistence type="predicted"/>
<protein>
    <submittedName>
        <fullName evidence="2">Uncharacterized protein</fullName>
    </submittedName>
</protein>
<evidence type="ECO:0000313" key="2">
    <source>
        <dbReference type="EMBL" id="KAL2071981.1"/>
    </source>
</evidence>
<evidence type="ECO:0000256" key="1">
    <source>
        <dbReference type="SAM" id="Phobius"/>
    </source>
</evidence>
<sequence length="745" mass="84315">MADHLTDLTATAAVAPSLPLTDWARKYGRYSFTDHKSGLTPIEYVFARSGGQSNPDEGMYEEYQRSLLRGFTTRELGQLDCLPTRELITSNLPAFILPMLRIEHWETTPAQPDFLRDNLYPLANGQGMWVASNPVVWSILQPILALATKMLTSLYVLPWFDALLNAPRVPIPPDRLEQEDQVRDDLYSFRPRPLIQFRSSTATTADRDRMFNLLSNQYHYTFGFMSPLEDPTDPAQGNTAIGVTATNRDYMRFHPTHPNLNKIPKVFTFLDLSELEHILRGDLNSAEKMCIEWGMANTIAHEVMHAIDYVRTDLQGNYGMCEPYFDLEALPELGYSFEQAINLGSTDRFVSSDALYTPPVEIPPLGFFLARRYPDASEIDSMSSNGVVLKNPGVRLVRELFPIPIAFYEDMQQEEFWSVAVRNFGHGLLHYRSKREGTRIDLSIERTTGNVRAGKYERFSALNHTYPELNNRFMASVEALQIALTLTPEERGAMEFGRNLLIASRNEQSYWDNSAQQQAHAKAATAILASARNKPLTRAEQRTTVLNLTQCMVEAISNHQVQIAAVQSLEALNKVTYPDRRSALKIWNRGTRVFLNDLKGADQGNHIEITALLLNLEIARMVLYDPTDPLLQTSEEYVEIQSLQLARFEFTQGNFTSCRNVCLGLVGTNSCSIFACCGAAAILFALDQDVYKGWDERKRNLIIVNEMLIYCMAAAPANWIPLWRSLKTELMDVVNALQKPLALNH</sequence>
<evidence type="ECO:0000313" key="3">
    <source>
        <dbReference type="Proteomes" id="UP001595075"/>
    </source>
</evidence>
<reference evidence="2 3" key="1">
    <citation type="journal article" date="2024" name="Commun. Biol.">
        <title>Comparative genomic analysis of thermophilic fungi reveals convergent evolutionary adaptations and gene losses.</title>
        <authorList>
            <person name="Steindorff A.S."/>
            <person name="Aguilar-Pontes M.V."/>
            <person name="Robinson A.J."/>
            <person name="Andreopoulos B."/>
            <person name="LaButti K."/>
            <person name="Kuo A."/>
            <person name="Mondo S."/>
            <person name="Riley R."/>
            <person name="Otillar R."/>
            <person name="Haridas S."/>
            <person name="Lipzen A."/>
            <person name="Grimwood J."/>
            <person name="Schmutz J."/>
            <person name="Clum A."/>
            <person name="Reid I.D."/>
            <person name="Moisan M.C."/>
            <person name="Butler G."/>
            <person name="Nguyen T.T.M."/>
            <person name="Dewar K."/>
            <person name="Conant G."/>
            <person name="Drula E."/>
            <person name="Henrissat B."/>
            <person name="Hansel C."/>
            <person name="Singer S."/>
            <person name="Hutchinson M.I."/>
            <person name="de Vries R.P."/>
            <person name="Natvig D.O."/>
            <person name="Powell A.J."/>
            <person name="Tsang A."/>
            <person name="Grigoriev I.V."/>
        </authorList>
    </citation>
    <scope>NUCLEOTIDE SEQUENCE [LARGE SCALE GENOMIC DNA]</scope>
    <source>
        <strain evidence="2 3">CBS 494.80</strain>
    </source>
</reference>
<dbReference type="EMBL" id="JAZHXI010000004">
    <property type="protein sequence ID" value="KAL2071981.1"/>
    <property type="molecule type" value="Genomic_DNA"/>
</dbReference>
<keyword evidence="1" id="KW-1133">Transmembrane helix</keyword>
<keyword evidence="3" id="KW-1185">Reference proteome</keyword>
<gene>
    <name evidence="2" type="ORF">VTL71DRAFT_11324</name>
</gene>
<keyword evidence="1" id="KW-0812">Transmembrane</keyword>